<dbReference type="RefSeq" id="WP_154518040.1">
    <property type="nucleotide sequence ID" value="NZ_VUMT01000005.1"/>
</dbReference>
<gene>
    <name evidence="2" type="ORF">FYJ58_04770</name>
    <name evidence="3" type="ORF">FYJ58_12105</name>
</gene>
<feature type="region of interest" description="Disordered" evidence="1">
    <location>
        <begin position="139"/>
        <end position="159"/>
    </location>
</feature>
<feature type="compositionally biased region" description="Acidic residues" evidence="1">
    <location>
        <begin position="150"/>
        <end position="159"/>
    </location>
</feature>
<dbReference type="Proteomes" id="UP000482209">
    <property type="component" value="Unassembled WGS sequence"/>
</dbReference>
<name>A0A6L5XWR9_9FIRM</name>
<dbReference type="EMBL" id="VUMT01000005">
    <property type="protein sequence ID" value="MSS63192.1"/>
    <property type="molecule type" value="Genomic_DNA"/>
</dbReference>
<dbReference type="EMBL" id="VUMT01000022">
    <property type="protein sequence ID" value="MSS64611.1"/>
    <property type="molecule type" value="Genomic_DNA"/>
</dbReference>
<keyword evidence="4" id="KW-1185">Reference proteome</keyword>
<dbReference type="AlphaFoldDB" id="A0A6L5XWR9"/>
<evidence type="ECO:0000313" key="2">
    <source>
        <dbReference type="EMBL" id="MSS63192.1"/>
    </source>
</evidence>
<reference evidence="2 4" key="1">
    <citation type="submission" date="2019-08" db="EMBL/GenBank/DDBJ databases">
        <title>In-depth cultivation of the pig gut microbiome towards novel bacterial diversity and tailored functional studies.</title>
        <authorList>
            <person name="Wylensek D."/>
            <person name="Hitch T.C.A."/>
            <person name="Clavel T."/>
        </authorList>
    </citation>
    <scope>NUCLEOTIDE SEQUENCE [LARGE SCALE GENOMIC DNA]</scope>
    <source>
        <strain evidence="2 4">WCA-693-APC-MOT-I</strain>
    </source>
</reference>
<evidence type="ECO:0000313" key="3">
    <source>
        <dbReference type="EMBL" id="MSS64611.1"/>
    </source>
</evidence>
<evidence type="ECO:0000256" key="1">
    <source>
        <dbReference type="SAM" id="MobiDB-lite"/>
    </source>
</evidence>
<organism evidence="2 4">
    <name type="scientific">Velocimicrobium porci</name>
    <dbReference type="NCBI Taxonomy" id="2606634"/>
    <lineage>
        <taxon>Bacteria</taxon>
        <taxon>Bacillati</taxon>
        <taxon>Bacillota</taxon>
        <taxon>Clostridia</taxon>
        <taxon>Lachnospirales</taxon>
        <taxon>Lachnospiraceae</taxon>
        <taxon>Velocimicrobium</taxon>
    </lineage>
</organism>
<comment type="caution">
    <text evidence="2">The sequence shown here is derived from an EMBL/GenBank/DDBJ whole genome shotgun (WGS) entry which is preliminary data.</text>
</comment>
<proteinExistence type="predicted"/>
<accession>A0A6L5XWR9</accession>
<protein>
    <submittedName>
        <fullName evidence="2">Uncharacterized protein</fullName>
    </submittedName>
</protein>
<evidence type="ECO:0000313" key="4">
    <source>
        <dbReference type="Proteomes" id="UP000482209"/>
    </source>
</evidence>
<sequence>MTKIKLLDNTTLTCKAVEIQNGTLVLETTTEKTAEELHRIFSNKSNLNIIELQTESGTTLGSKYGFVCYAGITLLGDGSKKIELIQEKDPTEQRLTRAETQALQASMDSNKAVEQTDKVVNQIKELQTGMEQAVAELTMSLSQTQPANEEKEEGEADVQ</sequence>